<protein>
    <submittedName>
        <fullName evidence="9">MFS transporter</fullName>
    </submittedName>
</protein>
<keyword evidence="4 7" id="KW-0812">Transmembrane</keyword>
<feature type="transmembrane region" description="Helical" evidence="7">
    <location>
        <begin position="74"/>
        <end position="93"/>
    </location>
</feature>
<keyword evidence="2" id="KW-0813">Transport</keyword>
<proteinExistence type="predicted"/>
<feature type="transmembrane region" description="Helical" evidence="7">
    <location>
        <begin position="218"/>
        <end position="239"/>
    </location>
</feature>
<evidence type="ECO:0000256" key="5">
    <source>
        <dbReference type="ARBA" id="ARBA00022989"/>
    </source>
</evidence>
<dbReference type="Pfam" id="PF07690">
    <property type="entry name" value="MFS_1"/>
    <property type="match status" value="1"/>
</dbReference>
<reference evidence="9 10" key="1">
    <citation type="submission" date="2023-10" db="EMBL/GenBank/DDBJ databases">
        <title>Niallia locisalis sp.nov. isolated from a salt pond sample.</title>
        <authorList>
            <person name="Li X.-J."/>
            <person name="Dong L."/>
        </authorList>
    </citation>
    <scope>NUCLEOTIDE SEQUENCE [LARGE SCALE GENOMIC DNA]</scope>
    <source>
        <strain evidence="9 10">DSM 29761</strain>
    </source>
</reference>
<keyword evidence="5 7" id="KW-1133">Transmembrane helix</keyword>
<evidence type="ECO:0000313" key="9">
    <source>
        <dbReference type="EMBL" id="WVX83413.1"/>
    </source>
</evidence>
<gene>
    <name evidence="9" type="ORF">R4Z09_10655</name>
</gene>
<feature type="transmembrane region" description="Helical" evidence="7">
    <location>
        <begin position="283"/>
        <end position="300"/>
    </location>
</feature>
<evidence type="ECO:0000256" key="7">
    <source>
        <dbReference type="SAM" id="Phobius"/>
    </source>
</evidence>
<dbReference type="Gene3D" id="1.20.1250.20">
    <property type="entry name" value="MFS general substrate transporter like domains"/>
    <property type="match status" value="2"/>
</dbReference>
<feature type="transmembrane region" description="Helical" evidence="7">
    <location>
        <begin position="251"/>
        <end position="271"/>
    </location>
</feature>
<dbReference type="InterPro" id="IPR036259">
    <property type="entry name" value="MFS_trans_sf"/>
</dbReference>
<dbReference type="EMBL" id="CP137640">
    <property type="protein sequence ID" value="WVX83413.1"/>
    <property type="molecule type" value="Genomic_DNA"/>
</dbReference>
<evidence type="ECO:0000256" key="3">
    <source>
        <dbReference type="ARBA" id="ARBA00022475"/>
    </source>
</evidence>
<evidence type="ECO:0000256" key="2">
    <source>
        <dbReference type="ARBA" id="ARBA00022448"/>
    </source>
</evidence>
<feature type="transmembrane region" description="Helical" evidence="7">
    <location>
        <begin position="48"/>
        <end position="67"/>
    </location>
</feature>
<dbReference type="InterPro" id="IPR050189">
    <property type="entry name" value="MFS_Efflux_Transporters"/>
</dbReference>
<feature type="transmembrane region" description="Helical" evidence="7">
    <location>
        <begin position="306"/>
        <end position="328"/>
    </location>
</feature>
<dbReference type="CDD" id="cd06174">
    <property type="entry name" value="MFS"/>
    <property type="match status" value="1"/>
</dbReference>
<dbReference type="PROSITE" id="PS50850">
    <property type="entry name" value="MFS"/>
    <property type="match status" value="1"/>
</dbReference>
<feature type="transmembrane region" description="Helical" evidence="7">
    <location>
        <begin position="162"/>
        <end position="182"/>
    </location>
</feature>
<evidence type="ECO:0000256" key="1">
    <source>
        <dbReference type="ARBA" id="ARBA00004651"/>
    </source>
</evidence>
<dbReference type="InterPro" id="IPR011701">
    <property type="entry name" value="MFS"/>
</dbReference>
<feature type="transmembrane region" description="Helical" evidence="7">
    <location>
        <begin position="99"/>
        <end position="119"/>
    </location>
</feature>
<dbReference type="InterPro" id="IPR020846">
    <property type="entry name" value="MFS_dom"/>
</dbReference>
<sequence>MSRSSWMVLWAAFSAGVIATLVQFSIPPILSLIKDQYGLSYTDSALLMSLFALATLLSAVPGGFIVQRHGVRKIGLLGIGIMFIGVLTCLLANSYGVILFGRIIEGIGFGLVSVAAPSAIGQYVAPRMMSIAMGIWSTWIPVGSLLMFLFAPKLVLNYKSDVYWIFLMIVIALCFLFYAMVIPKQVLVKSRKGADTLETNTPKLKKEVLLSEIKNKNVWWAALAFASFTFAFFSFNTWISTYLTETTSMSLAAASLVPSLVALLTMTSNLFSGILLNKLGNHLYVFLIPPLIFVLAWPFFTNSSLAVLYGVAAIMGLFSGFMPTIIFASAPLLAKRKETIGIVMSIIIIGENTGILIGPEVFGLLREWTGQYTASYWILSIASLLMLVSSLKIWKSGVFKPKNSSNINIQDNAASMD</sequence>
<comment type="subcellular location">
    <subcellularLocation>
        <location evidence="1">Cell membrane</location>
        <topology evidence="1">Multi-pass membrane protein</topology>
    </subcellularLocation>
</comment>
<evidence type="ECO:0000256" key="6">
    <source>
        <dbReference type="ARBA" id="ARBA00023136"/>
    </source>
</evidence>
<dbReference type="SUPFAM" id="SSF103473">
    <property type="entry name" value="MFS general substrate transporter"/>
    <property type="match status" value="1"/>
</dbReference>
<accession>A0ABZ2CIM9</accession>
<dbReference type="PANTHER" id="PTHR43124:SF3">
    <property type="entry name" value="CHLORAMPHENICOL EFFLUX PUMP RV0191"/>
    <property type="match status" value="1"/>
</dbReference>
<evidence type="ECO:0000256" key="4">
    <source>
        <dbReference type="ARBA" id="ARBA00022692"/>
    </source>
</evidence>
<organism evidence="9 10">
    <name type="scientific">Niallia oryzisoli</name>
    <dbReference type="NCBI Taxonomy" id="1737571"/>
    <lineage>
        <taxon>Bacteria</taxon>
        <taxon>Bacillati</taxon>
        <taxon>Bacillota</taxon>
        <taxon>Bacilli</taxon>
        <taxon>Bacillales</taxon>
        <taxon>Bacillaceae</taxon>
        <taxon>Niallia</taxon>
    </lineage>
</organism>
<feature type="transmembrane region" description="Helical" evidence="7">
    <location>
        <begin position="374"/>
        <end position="394"/>
    </location>
</feature>
<evidence type="ECO:0000313" key="10">
    <source>
        <dbReference type="Proteomes" id="UP001357223"/>
    </source>
</evidence>
<keyword evidence="3" id="KW-1003">Cell membrane</keyword>
<keyword evidence="6 7" id="KW-0472">Membrane</keyword>
<evidence type="ECO:0000259" key="8">
    <source>
        <dbReference type="PROSITE" id="PS50850"/>
    </source>
</evidence>
<keyword evidence="10" id="KW-1185">Reference proteome</keyword>
<feature type="transmembrane region" description="Helical" evidence="7">
    <location>
        <begin position="131"/>
        <end position="150"/>
    </location>
</feature>
<dbReference type="Proteomes" id="UP001357223">
    <property type="component" value="Chromosome"/>
</dbReference>
<name>A0ABZ2CIM9_9BACI</name>
<dbReference type="RefSeq" id="WP_338452297.1">
    <property type="nucleotide sequence ID" value="NZ_CP137640.1"/>
</dbReference>
<dbReference type="PANTHER" id="PTHR43124">
    <property type="entry name" value="PURINE EFFLUX PUMP PBUE"/>
    <property type="match status" value="1"/>
</dbReference>
<feature type="domain" description="Major facilitator superfamily (MFS) profile" evidence="8">
    <location>
        <begin position="8"/>
        <end position="398"/>
    </location>
</feature>
<feature type="transmembrane region" description="Helical" evidence="7">
    <location>
        <begin position="340"/>
        <end position="362"/>
    </location>
</feature>